<dbReference type="CDD" id="cd00056">
    <property type="entry name" value="ENDO3c"/>
    <property type="match status" value="1"/>
</dbReference>
<dbReference type="SUPFAM" id="SSF55811">
    <property type="entry name" value="Nudix"/>
    <property type="match status" value="1"/>
</dbReference>
<evidence type="ECO:0000256" key="6">
    <source>
        <dbReference type="ARBA" id="ARBA00022723"/>
    </source>
</evidence>
<accession>A0ABZ3J0Q6</accession>
<keyword evidence="5" id="KW-0004">4Fe-4S</keyword>
<dbReference type="PROSITE" id="PS01155">
    <property type="entry name" value="ENDONUCLEASE_III_2"/>
    <property type="match status" value="1"/>
</dbReference>
<dbReference type="SMART" id="SM00478">
    <property type="entry name" value="ENDO3c"/>
    <property type="match status" value="1"/>
</dbReference>
<feature type="domain" description="HhH-GPD" evidence="14">
    <location>
        <begin position="35"/>
        <end position="186"/>
    </location>
</feature>
<dbReference type="RefSeq" id="WP_093794452.1">
    <property type="nucleotide sequence ID" value="NZ_CP155571.1"/>
</dbReference>
<dbReference type="SMART" id="SM00525">
    <property type="entry name" value="FES"/>
    <property type="match status" value="1"/>
</dbReference>
<dbReference type="NCBIfam" id="TIGR01084">
    <property type="entry name" value="mutY"/>
    <property type="match status" value="1"/>
</dbReference>
<name>A0ABZ3J0Q6_SPOA4</name>
<dbReference type="InterPro" id="IPR044298">
    <property type="entry name" value="MIG/MutY"/>
</dbReference>
<keyword evidence="8 15" id="KW-0378">Hydrolase</keyword>
<dbReference type="SUPFAM" id="SSF48150">
    <property type="entry name" value="DNA-glycosylase"/>
    <property type="match status" value="1"/>
</dbReference>
<evidence type="ECO:0000313" key="16">
    <source>
        <dbReference type="Proteomes" id="UP000216052"/>
    </source>
</evidence>
<evidence type="ECO:0000256" key="12">
    <source>
        <dbReference type="ARBA" id="ARBA00023295"/>
    </source>
</evidence>
<reference evidence="15" key="1">
    <citation type="submission" date="2024-05" db="EMBL/GenBank/DDBJ databases">
        <title>Isolation and characterization of Sporomusa carbonis sp. nov., a carboxydotrophic hydrogenogen in the genus of Sporomusa isolated from a charcoal burning pile.</title>
        <authorList>
            <person name="Boeer T."/>
            <person name="Rosenbaum F."/>
            <person name="Eysell L."/>
            <person name="Mueller V."/>
            <person name="Daniel R."/>
            <person name="Poehlein A."/>
        </authorList>
    </citation>
    <scope>NUCLEOTIDE SEQUENCE [LARGE SCALE GENOMIC DNA]</scope>
    <source>
        <strain evidence="15">DSM 3132</strain>
    </source>
</reference>
<dbReference type="InterPro" id="IPR004036">
    <property type="entry name" value="Endonuclease-III-like_CS2"/>
</dbReference>
<proteinExistence type="inferred from homology"/>
<dbReference type="CDD" id="cd03431">
    <property type="entry name" value="NUDIX_DNA_Glycosylase_C-MutY"/>
    <property type="match status" value="1"/>
</dbReference>
<evidence type="ECO:0000256" key="1">
    <source>
        <dbReference type="ARBA" id="ARBA00000843"/>
    </source>
</evidence>
<gene>
    <name evidence="15" type="primary">mutY</name>
    <name evidence="15" type="ORF">SPACI_018120</name>
</gene>
<evidence type="ECO:0000256" key="8">
    <source>
        <dbReference type="ARBA" id="ARBA00022801"/>
    </source>
</evidence>
<dbReference type="Gene3D" id="1.10.340.30">
    <property type="entry name" value="Hypothetical protein, domain 2"/>
    <property type="match status" value="1"/>
</dbReference>
<keyword evidence="6" id="KW-0479">Metal-binding</keyword>
<comment type="cofactor">
    <cofactor evidence="13">
        <name>[4Fe-4S] cluster</name>
        <dbReference type="ChEBI" id="CHEBI:49883"/>
    </cofactor>
    <text evidence="13">Binds 1 [4Fe-4S] cluster.</text>
</comment>
<evidence type="ECO:0000256" key="5">
    <source>
        <dbReference type="ARBA" id="ARBA00022485"/>
    </source>
</evidence>
<dbReference type="InterPro" id="IPR011257">
    <property type="entry name" value="DNA_glycosylase"/>
</dbReference>
<dbReference type="Pfam" id="PF14815">
    <property type="entry name" value="NUDIX_4"/>
    <property type="match status" value="1"/>
</dbReference>
<keyword evidence="16" id="KW-1185">Reference proteome</keyword>
<dbReference type="Gene3D" id="1.10.1670.10">
    <property type="entry name" value="Helix-hairpin-Helix base-excision DNA repair enzymes (C-terminal)"/>
    <property type="match status" value="1"/>
</dbReference>
<protein>
    <recommendedName>
        <fullName evidence="4 13">Adenine DNA glycosylase</fullName>
        <ecNumber evidence="3 13">3.2.2.31</ecNumber>
    </recommendedName>
</protein>
<comment type="similarity">
    <text evidence="2 13">Belongs to the Nth/MutY family.</text>
</comment>
<dbReference type="GO" id="GO:0000701">
    <property type="term" value="F:purine-specific mismatch base pair DNA N-glycosylase activity"/>
    <property type="evidence" value="ECO:0007669"/>
    <property type="project" value="UniProtKB-EC"/>
</dbReference>
<sequence>MTLASQLLAWYNHNARKLPWRNDKDAYKIWVSEIMLQQTRVEAVKDYYARWMERFPTMAVLAKASEQEVLSYWQGLGYYSRARNLLSGVREVCAAYGGEVPAEQTAIQNLPGVGEYTAGAIASIAYNRPVPAIDGNVLRIFSRLFCLEEDIARPATKREVRRLVCQHMSVEYPGDFNQALMDLGAMVCIPRHPRCENCPLTNLCEAYEREVQDTLPVRSPKKAPLLVKMAAGLVFKEESFLVRQRPAAGLLAKMWEFPAIELTGEEDAAEQLQAGFEQELCQNVQVEKKIFHYIHTFSHRQWDISFYQCEWLGGGELPSAARWLSPADFMSIPWAGPHRKVALACKKTPSL</sequence>
<dbReference type="PANTHER" id="PTHR42944:SF1">
    <property type="entry name" value="ADENINE DNA GLYCOSYLASE"/>
    <property type="match status" value="1"/>
</dbReference>
<dbReference type="EC" id="3.2.2.31" evidence="3 13"/>
<dbReference type="Gene3D" id="3.90.79.10">
    <property type="entry name" value="Nucleoside Triphosphate Pyrophosphohydrolase"/>
    <property type="match status" value="1"/>
</dbReference>
<evidence type="ECO:0000313" key="15">
    <source>
        <dbReference type="EMBL" id="XFO71775.1"/>
    </source>
</evidence>
<dbReference type="InterPro" id="IPR023170">
    <property type="entry name" value="HhH_base_excis_C"/>
</dbReference>
<keyword evidence="11" id="KW-0234">DNA repair</keyword>
<dbReference type="InterPro" id="IPR003651">
    <property type="entry name" value="Endonuclease3_FeS-loop_motif"/>
</dbReference>
<evidence type="ECO:0000256" key="2">
    <source>
        <dbReference type="ARBA" id="ARBA00008343"/>
    </source>
</evidence>
<dbReference type="EMBL" id="CP155571">
    <property type="protein sequence ID" value="XFO71775.1"/>
    <property type="molecule type" value="Genomic_DNA"/>
</dbReference>
<dbReference type="InterPro" id="IPR005760">
    <property type="entry name" value="A/G_AdeGlyc_MutY"/>
</dbReference>
<evidence type="ECO:0000259" key="14">
    <source>
        <dbReference type="SMART" id="SM00478"/>
    </source>
</evidence>
<organism evidence="15 16">
    <name type="scientific">Sporomusa acidovorans (strain ATCC 49682 / DSM 3132 / Mol)</name>
    <dbReference type="NCBI Taxonomy" id="1123286"/>
    <lineage>
        <taxon>Bacteria</taxon>
        <taxon>Bacillati</taxon>
        <taxon>Bacillota</taxon>
        <taxon>Negativicutes</taxon>
        <taxon>Selenomonadales</taxon>
        <taxon>Sporomusaceae</taxon>
        <taxon>Sporomusa</taxon>
    </lineage>
</organism>
<dbReference type="Proteomes" id="UP000216052">
    <property type="component" value="Chromosome"/>
</dbReference>
<comment type="catalytic activity">
    <reaction evidence="1 13">
        <text>Hydrolyzes free adenine bases from 7,8-dihydro-8-oxoguanine:adenine mismatched double-stranded DNA, leaving an apurinic site.</text>
        <dbReference type="EC" id="3.2.2.31"/>
    </reaction>
</comment>
<dbReference type="InterPro" id="IPR015797">
    <property type="entry name" value="NUDIX_hydrolase-like_dom_sf"/>
</dbReference>
<evidence type="ECO:0000256" key="4">
    <source>
        <dbReference type="ARBA" id="ARBA00022023"/>
    </source>
</evidence>
<dbReference type="PANTHER" id="PTHR42944">
    <property type="entry name" value="ADENINE DNA GLYCOSYLASE"/>
    <property type="match status" value="1"/>
</dbReference>
<dbReference type="InterPro" id="IPR029119">
    <property type="entry name" value="MutY_C"/>
</dbReference>
<comment type="function">
    <text evidence="13">Adenine glycosylase active on G-A mispairs.</text>
</comment>
<keyword evidence="7 13" id="KW-0227">DNA damage</keyword>
<evidence type="ECO:0000256" key="9">
    <source>
        <dbReference type="ARBA" id="ARBA00023004"/>
    </source>
</evidence>
<keyword evidence="10" id="KW-0411">Iron-sulfur</keyword>
<keyword evidence="9 13" id="KW-0408">Iron</keyword>
<evidence type="ECO:0000256" key="7">
    <source>
        <dbReference type="ARBA" id="ARBA00022763"/>
    </source>
</evidence>
<evidence type="ECO:0000256" key="10">
    <source>
        <dbReference type="ARBA" id="ARBA00023014"/>
    </source>
</evidence>
<evidence type="ECO:0000256" key="11">
    <source>
        <dbReference type="ARBA" id="ARBA00023204"/>
    </source>
</evidence>
<evidence type="ECO:0000256" key="13">
    <source>
        <dbReference type="RuleBase" id="RU365096"/>
    </source>
</evidence>
<dbReference type="InterPro" id="IPR003265">
    <property type="entry name" value="HhH-GPD_domain"/>
</dbReference>
<dbReference type="Pfam" id="PF00730">
    <property type="entry name" value="HhH-GPD"/>
    <property type="match status" value="1"/>
</dbReference>
<evidence type="ECO:0000256" key="3">
    <source>
        <dbReference type="ARBA" id="ARBA00012045"/>
    </source>
</evidence>
<keyword evidence="12 13" id="KW-0326">Glycosidase</keyword>